<proteinExistence type="predicted"/>
<organism evidence="1">
    <name type="scientific">Solanum chacoense</name>
    <name type="common">Chaco potato</name>
    <dbReference type="NCBI Taxonomy" id="4108"/>
    <lineage>
        <taxon>Eukaryota</taxon>
        <taxon>Viridiplantae</taxon>
        <taxon>Streptophyta</taxon>
        <taxon>Embryophyta</taxon>
        <taxon>Tracheophyta</taxon>
        <taxon>Spermatophyta</taxon>
        <taxon>Magnoliopsida</taxon>
        <taxon>eudicotyledons</taxon>
        <taxon>Gunneridae</taxon>
        <taxon>Pentapetalae</taxon>
        <taxon>asterids</taxon>
        <taxon>lamiids</taxon>
        <taxon>Solanales</taxon>
        <taxon>Solanaceae</taxon>
        <taxon>Solanoideae</taxon>
        <taxon>Solaneae</taxon>
        <taxon>Solanum</taxon>
    </lineage>
</organism>
<evidence type="ECO:0000313" key="1">
    <source>
        <dbReference type="EMBL" id="JAP07023.1"/>
    </source>
</evidence>
<accession>A0A0V0GG03</accession>
<dbReference type="AlphaFoldDB" id="A0A0V0GG03"/>
<reference evidence="1" key="1">
    <citation type="submission" date="2015-12" db="EMBL/GenBank/DDBJ databases">
        <title>Gene expression during late stages of embryo sac development: a critical building block for successful pollen-pistil interactions.</title>
        <authorList>
            <person name="Liu Y."/>
            <person name="Joly V."/>
            <person name="Sabar M."/>
            <person name="Matton D.P."/>
        </authorList>
    </citation>
    <scope>NUCLEOTIDE SEQUENCE</scope>
</reference>
<sequence>MLSEIFWKSEWTHLSSSFRPKLISAQKFNKCVDPMDTGSRILYFKNGSSLLSECLLIRRNNL</sequence>
<protein>
    <submittedName>
        <fullName evidence="1">Putative ovule protein</fullName>
    </submittedName>
</protein>
<dbReference type="EMBL" id="GEDG01039678">
    <property type="protein sequence ID" value="JAP07023.1"/>
    <property type="molecule type" value="Transcribed_RNA"/>
</dbReference>
<name>A0A0V0GG03_SOLCH</name>